<evidence type="ECO:0000313" key="2">
    <source>
        <dbReference type="Proteomes" id="UP000189059"/>
    </source>
</evidence>
<gene>
    <name evidence="1" type="ORF">BBD40_12750</name>
</gene>
<dbReference type="RefSeq" id="WP_077567431.1">
    <property type="nucleotide sequence ID" value="NZ_MRVI01000001.1"/>
</dbReference>
<sequence length="156" mass="18174">MIGPVFLRGELINKFKEHLINTEYHYVIHSGIANINSIAERFKFEKLDDLLDKFIGSDYPIVCKSGSKSAIPFWDYHVAVNSSRYDNEVVVTELLIREPKDSYMTKGVLMAFYMLINDRYKFERLIVPIKMTEIIGYEDIGIVSKNDETILFRKHS</sequence>
<evidence type="ECO:0000313" key="1">
    <source>
        <dbReference type="EMBL" id="OOC62653.1"/>
    </source>
</evidence>
<accession>A0ABX3JZE5</accession>
<dbReference type="EMBL" id="MRVI01000001">
    <property type="protein sequence ID" value="OOC62653.1"/>
    <property type="molecule type" value="Genomic_DNA"/>
</dbReference>
<organism evidence="1 2">
    <name type="scientific">Paenibacillus ihbetae</name>
    <dbReference type="NCBI Taxonomy" id="1870820"/>
    <lineage>
        <taxon>Bacteria</taxon>
        <taxon>Bacillati</taxon>
        <taxon>Bacillota</taxon>
        <taxon>Bacilli</taxon>
        <taxon>Bacillales</taxon>
        <taxon>Paenibacillaceae</taxon>
        <taxon>Paenibacillus</taxon>
    </lineage>
</organism>
<protein>
    <submittedName>
        <fullName evidence="1">Uncharacterized protein</fullName>
    </submittedName>
</protein>
<proteinExistence type="predicted"/>
<dbReference type="Proteomes" id="UP000189059">
    <property type="component" value="Unassembled WGS sequence"/>
</dbReference>
<comment type="caution">
    <text evidence="1">The sequence shown here is derived from an EMBL/GenBank/DDBJ whole genome shotgun (WGS) entry which is preliminary data.</text>
</comment>
<name>A0ABX3JZE5_9BACL</name>
<keyword evidence="2" id="KW-1185">Reference proteome</keyword>
<reference evidence="1 2" key="1">
    <citation type="submission" date="2016-12" db="EMBL/GenBank/DDBJ databases">
        <title>Genome sequencing and description of Paenibacillus sp. nov. from high altitude lake in the Indian Trans- Himalayas.</title>
        <authorList>
            <person name="Kiran S."/>
            <person name="Swarnkar M.K."/>
            <person name="Rana A."/>
            <person name="Tewari R."/>
            <person name="Gulati A."/>
        </authorList>
    </citation>
    <scope>NUCLEOTIDE SEQUENCE [LARGE SCALE GENOMIC DNA]</scope>
    <source>
        <strain evidence="1 2">IHBB 9951</strain>
    </source>
</reference>